<keyword evidence="6" id="KW-0547">Nucleotide-binding</keyword>
<comment type="caution">
    <text evidence="6">Lacks conserved residue(s) required for the propagation of feature annotation.</text>
</comment>
<name>A0A518AKG4_9BACT</name>
<dbReference type="SUPFAM" id="SSF111331">
    <property type="entry name" value="NAD kinase/diacylglycerol kinase-like"/>
    <property type="match status" value="1"/>
</dbReference>
<reference evidence="7 8" key="1">
    <citation type="submission" date="2019-02" db="EMBL/GenBank/DDBJ databases">
        <title>Deep-cultivation of Planctomycetes and their phenomic and genomic characterization uncovers novel biology.</title>
        <authorList>
            <person name="Wiegand S."/>
            <person name="Jogler M."/>
            <person name="Boedeker C."/>
            <person name="Pinto D."/>
            <person name="Vollmers J."/>
            <person name="Rivas-Marin E."/>
            <person name="Kohn T."/>
            <person name="Peeters S.H."/>
            <person name="Heuer A."/>
            <person name="Rast P."/>
            <person name="Oberbeckmann S."/>
            <person name="Bunk B."/>
            <person name="Jeske O."/>
            <person name="Meyerdierks A."/>
            <person name="Storesund J.E."/>
            <person name="Kallscheuer N."/>
            <person name="Luecker S."/>
            <person name="Lage O.M."/>
            <person name="Pohl T."/>
            <person name="Merkel B.J."/>
            <person name="Hornburger P."/>
            <person name="Mueller R.-W."/>
            <person name="Bruemmer F."/>
            <person name="Labrenz M."/>
            <person name="Spormann A.M."/>
            <person name="Op den Camp H."/>
            <person name="Overmann J."/>
            <person name="Amann R."/>
            <person name="Jetten M.S.M."/>
            <person name="Mascher T."/>
            <person name="Medema M.H."/>
            <person name="Devos D.P."/>
            <person name="Kaster A.-K."/>
            <person name="Ovreas L."/>
            <person name="Rohde M."/>
            <person name="Galperin M.Y."/>
            <person name="Jogler C."/>
        </authorList>
    </citation>
    <scope>NUCLEOTIDE SEQUENCE [LARGE SCALE GENOMIC DNA]</scope>
    <source>
        <strain evidence="7 8">Pan181</strain>
    </source>
</reference>
<keyword evidence="3 6" id="KW-0521">NADP</keyword>
<dbReference type="HAMAP" id="MF_00361">
    <property type="entry name" value="NAD_kinase"/>
    <property type="match status" value="1"/>
</dbReference>
<evidence type="ECO:0000256" key="5">
    <source>
        <dbReference type="ARBA" id="ARBA00047925"/>
    </source>
</evidence>
<keyword evidence="1 6" id="KW-0808">Transferase</keyword>
<evidence type="ECO:0000313" key="7">
    <source>
        <dbReference type="EMBL" id="QDU55212.1"/>
    </source>
</evidence>
<dbReference type="KEGG" id="amuc:Pan181_13980"/>
<dbReference type="Proteomes" id="UP000315750">
    <property type="component" value="Chromosome"/>
</dbReference>
<feature type="binding site" evidence="6">
    <location>
        <begin position="135"/>
        <end position="136"/>
    </location>
    <ligand>
        <name>NAD(+)</name>
        <dbReference type="ChEBI" id="CHEBI:57540"/>
    </ligand>
</feature>
<dbReference type="InterPro" id="IPR002504">
    <property type="entry name" value="NADK"/>
</dbReference>
<comment type="similarity">
    <text evidence="6">Belongs to the NAD kinase family.</text>
</comment>
<comment type="subcellular location">
    <subcellularLocation>
        <location evidence="6">Cytoplasm</location>
    </subcellularLocation>
</comment>
<dbReference type="Pfam" id="PF20143">
    <property type="entry name" value="NAD_kinase_C"/>
    <property type="match status" value="1"/>
</dbReference>
<dbReference type="EC" id="2.7.1.23" evidence="6"/>
<evidence type="ECO:0000256" key="1">
    <source>
        <dbReference type="ARBA" id="ARBA00022679"/>
    </source>
</evidence>
<gene>
    <name evidence="7" type="primary">ppnK</name>
    <name evidence="6" type="synonym">nadK</name>
    <name evidence="7" type="ORF">Pan181_13980</name>
</gene>
<accession>A0A518AKG4</accession>
<feature type="binding site" evidence="6">
    <location>
        <position position="173"/>
    </location>
    <ligand>
        <name>NAD(+)</name>
        <dbReference type="ChEBI" id="CHEBI:57540"/>
    </ligand>
</feature>
<evidence type="ECO:0000313" key="8">
    <source>
        <dbReference type="Proteomes" id="UP000315750"/>
    </source>
</evidence>
<dbReference type="GO" id="GO:0005737">
    <property type="term" value="C:cytoplasm"/>
    <property type="evidence" value="ECO:0007669"/>
    <property type="project" value="UniProtKB-SubCell"/>
</dbReference>
<dbReference type="InterPro" id="IPR017437">
    <property type="entry name" value="ATP-NAD_kinase_PpnK-typ_C"/>
</dbReference>
<feature type="binding site" evidence="6">
    <location>
        <begin position="61"/>
        <end position="62"/>
    </location>
    <ligand>
        <name>NAD(+)</name>
        <dbReference type="ChEBI" id="CHEBI:57540"/>
    </ligand>
</feature>
<feature type="binding site" evidence="6">
    <location>
        <position position="165"/>
    </location>
    <ligand>
        <name>NAD(+)</name>
        <dbReference type="ChEBI" id="CHEBI:57540"/>
    </ligand>
</feature>
<dbReference type="RefSeq" id="WP_145246096.1">
    <property type="nucleotide sequence ID" value="NZ_CP036278.1"/>
</dbReference>
<dbReference type="OrthoDB" id="9774737at2"/>
<keyword evidence="6" id="KW-0963">Cytoplasm</keyword>
<dbReference type="PANTHER" id="PTHR20275">
    <property type="entry name" value="NAD KINASE"/>
    <property type="match status" value="1"/>
</dbReference>
<protein>
    <recommendedName>
        <fullName evidence="6">NAD kinase</fullName>
        <ecNumber evidence="6">2.7.1.23</ecNumber>
    </recommendedName>
    <alternativeName>
        <fullName evidence="6">ATP-dependent NAD kinase</fullName>
    </alternativeName>
</protein>
<keyword evidence="2 6" id="KW-0418">Kinase</keyword>
<dbReference type="GO" id="GO:0046872">
    <property type="term" value="F:metal ion binding"/>
    <property type="evidence" value="ECO:0007669"/>
    <property type="project" value="UniProtKB-UniRule"/>
</dbReference>
<keyword evidence="4 6" id="KW-0520">NAD</keyword>
<dbReference type="InterPro" id="IPR016064">
    <property type="entry name" value="NAD/diacylglycerol_kinase_sf"/>
</dbReference>
<dbReference type="GO" id="GO:0005524">
    <property type="term" value="F:ATP binding"/>
    <property type="evidence" value="ECO:0007669"/>
    <property type="project" value="UniProtKB-KW"/>
</dbReference>
<dbReference type="Gene3D" id="2.60.200.30">
    <property type="entry name" value="Probable inorganic polyphosphate/atp-NAD kinase, domain 2"/>
    <property type="match status" value="1"/>
</dbReference>
<dbReference type="PANTHER" id="PTHR20275:SF0">
    <property type="entry name" value="NAD KINASE"/>
    <property type="match status" value="1"/>
</dbReference>
<dbReference type="AlphaFoldDB" id="A0A518AKG4"/>
<organism evidence="7 8">
    <name type="scientific">Aeoliella mucimassa</name>
    <dbReference type="NCBI Taxonomy" id="2527972"/>
    <lineage>
        <taxon>Bacteria</taxon>
        <taxon>Pseudomonadati</taxon>
        <taxon>Planctomycetota</taxon>
        <taxon>Planctomycetia</taxon>
        <taxon>Pirellulales</taxon>
        <taxon>Lacipirellulaceae</taxon>
        <taxon>Aeoliella</taxon>
    </lineage>
</organism>
<dbReference type="GO" id="GO:0003951">
    <property type="term" value="F:NAD+ kinase activity"/>
    <property type="evidence" value="ECO:0007669"/>
    <property type="project" value="UniProtKB-UniRule"/>
</dbReference>
<dbReference type="Pfam" id="PF01513">
    <property type="entry name" value="NAD_kinase"/>
    <property type="match status" value="1"/>
</dbReference>
<dbReference type="GO" id="GO:0019674">
    <property type="term" value="P:NAD+ metabolic process"/>
    <property type="evidence" value="ECO:0007669"/>
    <property type="project" value="InterPro"/>
</dbReference>
<feature type="binding site" evidence="6">
    <location>
        <position position="66"/>
    </location>
    <ligand>
        <name>NAD(+)</name>
        <dbReference type="ChEBI" id="CHEBI:57540"/>
    </ligand>
</feature>
<feature type="binding site" evidence="6">
    <location>
        <begin position="176"/>
        <end position="181"/>
    </location>
    <ligand>
        <name>NAD(+)</name>
        <dbReference type="ChEBI" id="CHEBI:57540"/>
    </ligand>
</feature>
<dbReference type="GO" id="GO:0006741">
    <property type="term" value="P:NADP+ biosynthetic process"/>
    <property type="evidence" value="ECO:0007669"/>
    <property type="project" value="UniProtKB-UniRule"/>
</dbReference>
<evidence type="ECO:0000256" key="6">
    <source>
        <dbReference type="HAMAP-Rule" id="MF_00361"/>
    </source>
</evidence>
<proteinExistence type="inferred from homology"/>
<dbReference type="EMBL" id="CP036278">
    <property type="protein sequence ID" value="QDU55212.1"/>
    <property type="molecule type" value="Genomic_DNA"/>
</dbReference>
<evidence type="ECO:0000256" key="3">
    <source>
        <dbReference type="ARBA" id="ARBA00022857"/>
    </source>
</evidence>
<dbReference type="InterPro" id="IPR017438">
    <property type="entry name" value="ATP-NAD_kinase_N"/>
</dbReference>
<comment type="cofactor">
    <cofactor evidence="6">
        <name>a divalent metal cation</name>
        <dbReference type="ChEBI" id="CHEBI:60240"/>
    </cofactor>
</comment>
<evidence type="ECO:0000256" key="4">
    <source>
        <dbReference type="ARBA" id="ARBA00023027"/>
    </source>
</evidence>
<comment type="catalytic activity">
    <reaction evidence="5 6">
        <text>NAD(+) + ATP = ADP + NADP(+) + H(+)</text>
        <dbReference type="Rhea" id="RHEA:18629"/>
        <dbReference type="ChEBI" id="CHEBI:15378"/>
        <dbReference type="ChEBI" id="CHEBI:30616"/>
        <dbReference type="ChEBI" id="CHEBI:57540"/>
        <dbReference type="ChEBI" id="CHEBI:58349"/>
        <dbReference type="ChEBI" id="CHEBI:456216"/>
        <dbReference type="EC" id="2.7.1.23"/>
    </reaction>
</comment>
<dbReference type="Gene3D" id="3.40.50.10330">
    <property type="entry name" value="Probable inorganic polyphosphate/atp-NAD kinase, domain 1"/>
    <property type="match status" value="1"/>
</dbReference>
<evidence type="ECO:0000256" key="2">
    <source>
        <dbReference type="ARBA" id="ARBA00022777"/>
    </source>
</evidence>
<comment type="function">
    <text evidence="6">Involved in the regulation of the intracellular balance of NAD and NADP, and is a key enzyme in the biosynthesis of NADP. Catalyzes specifically the phosphorylation on 2'-hydroxyl of the adenosine moiety of NAD to yield NADP.</text>
</comment>
<sequence>MSTPRPRAVLIADGSRSHLTAELERLAPVVAEHLEVVGRVLDLTDGTIPESAEMVVVFGGDGTMLRTAHLMGKRQLPVLGVNLGKLGFLAHVRPEHLAEALPAVAHHEANVVEHLMFDCSLVRNGATVQTLLGLNEVSVLAGSPFSMIQVQLYVDAELATTYSCDGLIVSTPVGSTAHSLSAGGPILRKDLDAFVISPISPHTLTNRPVVDSADRVYELAVPAPNEATSLVLDGRVITTLHPEDRVRIARSGATFKQLDIPGKGYYRTLREKLGWGGQLRE</sequence>
<keyword evidence="8" id="KW-1185">Reference proteome</keyword>
<keyword evidence="6" id="KW-0067">ATP-binding</keyword>
<dbReference type="GO" id="GO:0051287">
    <property type="term" value="F:NAD binding"/>
    <property type="evidence" value="ECO:0007669"/>
    <property type="project" value="UniProtKB-ARBA"/>
</dbReference>
<feature type="active site" description="Proton acceptor" evidence="6">
    <location>
        <position position="61"/>
    </location>
</feature>